<comment type="caution">
    <text evidence="2">The sequence shown here is derived from an EMBL/GenBank/DDBJ whole genome shotgun (WGS) entry which is preliminary data.</text>
</comment>
<evidence type="ECO:0000313" key="2">
    <source>
        <dbReference type="EMBL" id="MBP1962686.1"/>
    </source>
</evidence>
<reference evidence="2 3" key="1">
    <citation type="submission" date="2021-03" db="EMBL/GenBank/DDBJ databases">
        <title>Genomic Encyclopedia of Type Strains, Phase IV (KMG-IV): sequencing the most valuable type-strain genomes for metagenomic binning, comparative biology and taxonomic classification.</title>
        <authorList>
            <person name="Goeker M."/>
        </authorList>
    </citation>
    <scope>NUCLEOTIDE SEQUENCE [LARGE SCALE GENOMIC DNA]</scope>
    <source>
        <strain evidence="2 3">DSM 24950</strain>
    </source>
</reference>
<keyword evidence="1" id="KW-0472">Membrane</keyword>
<sequence length="153" mass="17527">MLLFLHVLGAVLFLGNIVTGAFWKVRAHYGKQDLTTIHLTVKNIMLADYVFTLPGIVLLLVPGFLMTAKRGYSFMEWNWLTAALLLFSISGLLWLFILLPLQRKMIRYSEESVRIGKQTEAYQHVSRKWDIYGTIGTILPLLSLVLMIWKPGM</sequence>
<accession>A0ABS4HVL2</accession>
<dbReference type="InterPro" id="IPR018729">
    <property type="entry name" value="DUF2269_transmembrane"/>
</dbReference>
<keyword evidence="1" id="KW-0812">Transmembrane</keyword>
<proteinExistence type="predicted"/>
<dbReference type="RefSeq" id="WP_167062618.1">
    <property type="nucleotide sequence ID" value="NZ_JAAOZR010000024.1"/>
</dbReference>
<feature type="transmembrane region" description="Helical" evidence="1">
    <location>
        <begin position="131"/>
        <end position="149"/>
    </location>
</feature>
<feature type="transmembrane region" description="Helical" evidence="1">
    <location>
        <begin position="44"/>
        <end position="65"/>
    </location>
</feature>
<dbReference type="Pfam" id="PF10027">
    <property type="entry name" value="DUF2269"/>
    <property type="match status" value="1"/>
</dbReference>
<name>A0ABS4HVL2_9BACL</name>
<feature type="transmembrane region" description="Helical" evidence="1">
    <location>
        <begin position="77"/>
        <end position="99"/>
    </location>
</feature>
<keyword evidence="3" id="KW-1185">Reference proteome</keyword>
<keyword evidence="1" id="KW-1133">Transmembrane helix</keyword>
<dbReference type="Proteomes" id="UP001519344">
    <property type="component" value="Unassembled WGS sequence"/>
</dbReference>
<organism evidence="2 3">
    <name type="scientific">Paenibacillus aceris</name>
    <dbReference type="NCBI Taxonomy" id="869555"/>
    <lineage>
        <taxon>Bacteria</taxon>
        <taxon>Bacillati</taxon>
        <taxon>Bacillota</taxon>
        <taxon>Bacilli</taxon>
        <taxon>Bacillales</taxon>
        <taxon>Paenibacillaceae</taxon>
        <taxon>Paenibacillus</taxon>
    </lineage>
</organism>
<dbReference type="EMBL" id="JAGGKV010000003">
    <property type="protein sequence ID" value="MBP1962686.1"/>
    <property type="molecule type" value="Genomic_DNA"/>
</dbReference>
<gene>
    <name evidence="2" type="ORF">J2Z65_001885</name>
</gene>
<evidence type="ECO:0000256" key="1">
    <source>
        <dbReference type="SAM" id="Phobius"/>
    </source>
</evidence>
<evidence type="ECO:0000313" key="3">
    <source>
        <dbReference type="Proteomes" id="UP001519344"/>
    </source>
</evidence>
<protein>
    <submittedName>
        <fullName evidence="2">Membrane protein</fullName>
    </submittedName>
</protein>